<sequence length="33" mass="3856">MKVTETRLNTLIDNRMPHQFTLMVRQGVPEKGD</sequence>
<gene>
    <name evidence="1" type="ORF">NCTC9177_07401</name>
</gene>
<dbReference type="Proteomes" id="UP000254545">
    <property type="component" value="Unassembled WGS sequence"/>
</dbReference>
<organism evidence="1 2">
    <name type="scientific">Klebsiella variicola</name>
    <dbReference type="NCBI Taxonomy" id="244366"/>
    <lineage>
        <taxon>Bacteria</taxon>
        <taxon>Pseudomonadati</taxon>
        <taxon>Pseudomonadota</taxon>
        <taxon>Gammaproteobacteria</taxon>
        <taxon>Enterobacterales</taxon>
        <taxon>Enterobacteriaceae</taxon>
        <taxon>Klebsiella/Raoultella group</taxon>
        <taxon>Klebsiella</taxon>
        <taxon>Klebsiella pneumoniae complex</taxon>
    </lineage>
</organism>
<comment type="caution">
    <text evidence="1">The sequence shown here is derived from an EMBL/GenBank/DDBJ whole genome shotgun (WGS) entry which is preliminary data.</text>
</comment>
<accession>A0A7H4N445</accession>
<evidence type="ECO:0000313" key="1">
    <source>
        <dbReference type="EMBL" id="STV77795.1"/>
    </source>
</evidence>
<name>A0A7H4N445_KLEVA</name>
<protein>
    <submittedName>
        <fullName evidence="1">Uncharacterized protein</fullName>
    </submittedName>
</protein>
<proteinExistence type="predicted"/>
<evidence type="ECO:0000313" key="2">
    <source>
        <dbReference type="Proteomes" id="UP000254545"/>
    </source>
</evidence>
<dbReference type="AlphaFoldDB" id="A0A7H4N445"/>
<reference evidence="1 2" key="1">
    <citation type="submission" date="2018-06" db="EMBL/GenBank/DDBJ databases">
        <authorList>
            <consortium name="Pathogen Informatics"/>
            <person name="Doyle S."/>
        </authorList>
    </citation>
    <scope>NUCLEOTIDE SEQUENCE [LARGE SCALE GENOMIC DNA]</scope>
    <source>
        <strain evidence="1 2">NCTC9177</strain>
    </source>
</reference>
<dbReference type="EMBL" id="UGKR01000004">
    <property type="protein sequence ID" value="STV77795.1"/>
    <property type="molecule type" value="Genomic_DNA"/>
</dbReference>